<dbReference type="EMBL" id="JAGIOI010000001">
    <property type="protein sequence ID" value="MBP2414358.1"/>
    <property type="molecule type" value="Genomic_DNA"/>
</dbReference>
<keyword evidence="1" id="KW-0812">Transmembrane</keyword>
<dbReference type="RefSeq" id="WP_209682138.1">
    <property type="nucleotide sequence ID" value="NZ_JAGIOI010000001.1"/>
</dbReference>
<accession>A0ABS4Z265</accession>
<feature type="transmembrane region" description="Helical" evidence="1">
    <location>
        <begin position="5"/>
        <end position="25"/>
    </location>
</feature>
<evidence type="ECO:0000256" key="1">
    <source>
        <dbReference type="SAM" id="Phobius"/>
    </source>
</evidence>
<sequence>MIIFLIRAAICVGTAALGLLVVSWVLADFNLQVSGFFIAILVFAATHSLHSPFTFRIANRYAPVALGGIGLLSTLTAPLVANLFPEGLQISSATAWVLAPVIVWITTALGAWLLPVIFRKKRLATRAAQKSARLAHK</sequence>
<organism evidence="2 3">
    <name type="scientific">Arthrobacter stackebrandtii</name>
    <dbReference type="NCBI Taxonomy" id="272161"/>
    <lineage>
        <taxon>Bacteria</taxon>
        <taxon>Bacillati</taxon>
        <taxon>Actinomycetota</taxon>
        <taxon>Actinomycetes</taxon>
        <taxon>Micrococcales</taxon>
        <taxon>Micrococcaceae</taxon>
        <taxon>Arthrobacter</taxon>
    </lineage>
</organism>
<keyword evidence="3" id="KW-1185">Reference proteome</keyword>
<gene>
    <name evidence="2" type="ORF">JOF48_003157</name>
</gene>
<feature type="transmembrane region" description="Helical" evidence="1">
    <location>
        <begin position="61"/>
        <end position="81"/>
    </location>
</feature>
<keyword evidence="1" id="KW-1133">Transmembrane helix</keyword>
<feature type="transmembrane region" description="Helical" evidence="1">
    <location>
        <begin position="93"/>
        <end position="118"/>
    </location>
</feature>
<evidence type="ECO:0000313" key="2">
    <source>
        <dbReference type="EMBL" id="MBP2414358.1"/>
    </source>
</evidence>
<keyword evidence="1" id="KW-0472">Membrane</keyword>
<dbReference type="Proteomes" id="UP000711614">
    <property type="component" value="Unassembled WGS sequence"/>
</dbReference>
<name>A0ABS4Z265_9MICC</name>
<comment type="caution">
    <text evidence="2">The sequence shown here is derived from an EMBL/GenBank/DDBJ whole genome shotgun (WGS) entry which is preliminary data.</text>
</comment>
<feature type="transmembrane region" description="Helical" evidence="1">
    <location>
        <begin position="31"/>
        <end position="49"/>
    </location>
</feature>
<proteinExistence type="predicted"/>
<evidence type="ECO:0000313" key="3">
    <source>
        <dbReference type="Proteomes" id="UP000711614"/>
    </source>
</evidence>
<protein>
    <submittedName>
        <fullName evidence="2">NhaP-type Na+/H+ or K+/H+ antiporter</fullName>
    </submittedName>
</protein>
<reference evidence="2 3" key="1">
    <citation type="submission" date="2021-03" db="EMBL/GenBank/DDBJ databases">
        <title>Sequencing the genomes of 1000 actinobacteria strains.</title>
        <authorList>
            <person name="Klenk H.-P."/>
        </authorList>
    </citation>
    <scope>NUCLEOTIDE SEQUENCE [LARGE SCALE GENOMIC DNA]</scope>
    <source>
        <strain evidence="2 3">DSM 16005</strain>
    </source>
</reference>